<comment type="caution">
    <text evidence="5">The sequence shown here is derived from an EMBL/GenBank/DDBJ whole genome shotgun (WGS) entry which is preliminary data.</text>
</comment>
<evidence type="ECO:0000256" key="3">
    <source>
        <dbReference type="ARBA" id="ARBA00022777"/>
    </source>
</evidence>
<dbReference type="InterPro" id="IPR029056">
    <property type="entry name" value="Ribokinase-like"/>
</dbReference>
<dbReference type="Pfam" id="PF00294">
    <property type="entry name" value="PfkB"/>
    <property type="match status" value="1"/>
</dbReference>
<reference evidence="5 6" key="1">
    <citation type="submission" date="2022-09" db="EMBL/GenBank/DDBJ databases">
        <title>New species of Phenylobacterium.</title>
        <authorList>
            <person name="Mieszkin S."/>
        </authorList>
    </citation>
    <scope>NUCLEOTIDE SEQUENCE [LARGE SCALE GENOMIC DNA]</scope>
    <source>
        <strain evidence="5 6">HK31-G</strain>
    </source>
</reference>
<dbReference type="Proteomes" id="UP001598130">
    <property type="component" value="Unassembled WGS sequence"/>
</dbReference>
<protein>
    <submittedName>
        <fullName evidence="5">Sugar kinase</fullName>
    </submittedName>
</protein>
<dbReference type="PANTHER" id="PTHR43320">
    <property type="entry name" value="SUGAR KINASE"/>
    <property type="match status" value="1"/>
</dbReference>
<proteinExistence type="inferred from homology"/>
<dbReference type="SUPFAM" id="SSF53613">
    <property type="entry name" value="Ribokinase-like"/>
    <property type="match status" value="1"/>
</dbReference>
<dbReference type="InterPro" id="IPR052700">
    <property type="entry name" value="Carb_kinase_PfkB-like"/>
</dbReference>
<name>A0ABW6CMD7_9CAUL</name>
<keyword evidence="6" id="KW-1185">Reference proteome</keyword>
<dbReference type="InterPro" id="IPR011611">
    <property type="entry name" value="PfkB_dom"/>
</dbReference>
<accession>A0ABW6CMD7</accession>
<sequence>MAADVVCFGEVLVRLAAPDNELLLQSPTLKVSFGGAEANVAVSLARFGHGARMLSVLPDNGLGHAAVDELRRYGVDTSGVRFAAGRMGLYFLTPGAAQRSSQVLYDRADSAFSRAASGVDWDTELTGAGWLHVSGITAAIGPDTAKAAVDAVKTARRLGLTVSMDCNYRATLWQAWNGDAPAILGEMLSQADLVFGDHRDIALVLGASFEGRGEADGLRRWAADMAFKAWPNLQRLACTDRVQHTVNHHDLTGFLFSRDGAWRTESRPLNPIIDRIGGGDAFAAGVIHGLLTGMDEADQLEFAVAAAVLKHATPGDFNLATVADVEAVRSSHSLDVRR</sequence>
<evidence type="ECO:0000259" key="4">
    <source>
        <dbReference type="Pfam" id="PF00294"/>
    </source>
</evidence>
<feature type="domain" description="Carbohydrate kinase PfkB" evidence="4">
    <location>
        <begin position="3"/>
        <end position="313"/>
    </location>
</feature>
<keyword evidence="3 5" id="KW-0418">Kinase</keyword>
<dbReference type="Gene3D" id="3.40.1190.20">
    <property type="match status" value="1"/>
</dbReference>
<keyword evidence="2" id="KW-0808">Transferase</keyword>
<comment type="similarity">
    <text evidence="1">Belongs to the carbohydrate kinase PfkB family.</text>
</comment>
<dbReference type="CDD" id="cd01166">
    <property type="entry name" value="KdgK"/>
    <property type="match status" value="1"/>
</dbReference>
<evidence type="ECO:0000256" key="1">
    <source>
        <dbReference type="ARBA" id="ARBA00010688"/>
    </source>
</evidence>
<dbReference type="PANTHER" id="PTHR43320:SF2">
    <property type="entry name" value="2-DEHYDRO-3-DEOXYGLUCONOKINASE_2-DEHYDRO-3-DEOXYGALACTONOKINASE"/>
    <property type="match status" value="1"/>
</dbReference>
<gene>
    <name evidence="5" type="ORF">OCL97_09710</name>
</gene>
<evidence type="ECO:0000256" key="2">
    <source>
        <dbReference type="ARBA" id="ARBA00022679"/>
    </source>
</evidence>
<evidence type="ECO:0000313" key="6">
    <source>
        <dbReference type="Proteomes" id="UP001598130"/>
    </source>
</evidence>
<dbReference type="GO" id="GO:0016301">
    <property type="term" value="F:kinase activity"/>
    <property type="evidence" value="ECO:0007669"/>
    <property type="project" value="UniProtKB-KW"/>
</dbReference>
<evidence type="ECO:0000313" key="5">
    <source>
        <dbReference type="EMBL" id="MFD3264234.1"/>
    </source>
</evidence>
<organism evidence="5 6">
    <name type="scientific">Phenylobacterium ferrooxidans</name>
    <dbReference type="NCBI Taxonomy" id="2982689"/>
    <lineage>
        <taxon>Bacteria</taxon>
        <taxon>Pseudomonadati</taxon>
        <taxon>Pseudomonadota</taxon>
        <taxon>Alphaproteobacteria</taxon>
        <taxon>Caulobacterales</taxon>
        <taxon>Caulobacteraceae</taxon>
        <taxon>Phenylobacterium</taxon>
    </lineage>
</organism>
<dbReference type="EMBL" id="JAOTJD010000015">
    <property type="protein sequence ID" value="MFD3264234.1"/>
    <property type="molecule type" value="Genomic_DNA"/>
</dbReference>